<proteinExistence type="predicted"/>
<protein>
    <submittedName>
        <fullName evidence="7">Lysophospholipid acyltransferase family protein</fullName>
    </submittedName>
</protein>
<sequence length="294" mass="32491">MILLFRLLARVPLPWMHRLGAAFGWLVWWSAPDYRKRFRTNAEAAGFTPAQYRPAIRAAGAMAAELPWLWARPRGESVLPRIASWEGIDAFQAAMDERKGMLLITPHIGSWELCGQAVAERFLPVYGPLTALYRPPRKAWMGELMKGSRDRAGLQTLPTSVAGVRGLIRALRAGGYTGVLPDQVPPLGQGVWAPFLGRPAYTMTLLPRLAQQTGAHVFLCLCERLRGGRYAIRFEPFDGTPMSDPQATPEAAAAAMNEGVERLIRGLPGQYVWDYARFKQPKGEPANAVQGMAP</sequence>
<evidence type="ECO:0000313" key="8">
    <source>
        <dbReference type="Proteomes" id="UP000319212"/>
    </source>
</evidence>
<evidence type="ECO:0000256" key="1">
    <source>
        <dbReference type="ARBA" id="ARBA00004533"/>
    </source>
</evidence>
<dbReference type="Pfam" id="PF03279">
    <property type="entry name" value="Lip_A_acyltrans"/>
    <property type="match status" value="1"/>
</dbReference>
<keyword evidence="4 7" id="KW-0808">Transferase</keyword>
<keyword evidence="5" id="KW-0472">Membrane</keyword>
<organism evidence="7 8">
    <name type="scientific">Variovorax guangxiensis</name>
    <dbReference type="NCBI Taxonomy" id="1775474"/>
    <lineage>
        <taxon>Bacteria</taxon>
        <taxon>Pseudomonadati</taxon>
        <taxon>Pseudomonadota</taxon>
        <taxon>Betaproteobacteria</taxon>
        <taxon>Burkholderiales</taxon>
        <taxon>Comamonadaceae</taxon>
        <taxon>Variovorax</taxon>
    </lineage>
</organism>
<gene>
    <name evidence="7" type="ORF">EAH82_06770</name>
</gene>
<evidence type="ECO:0000256" key="6">
    <source>
        <dbReference type="ARBA" id="ARBA00023315"/>
    </source>
</evidence>
<comment type="caution">
    <text evidence="7">The sequence shown here is derived from an EMBL/GenBank/DDBJ whole genome shotgun (WGS) entry which is preliminary data.</text>
</comment>
<dbReference type="RefSeq" id="WP_140840059.1">
    <property type="nucleotide sequence ID" value="NZ_RCZI01000002.1"/>
</dbReference>
<dbReference type="GO" id="GO:0016746">
    <property type="term" value="F:acyltransferase activity"/>
    <property type="evidence" value="ECO:0007669"/>
    <property type="project" value="UniProtKB-KW"/>
</dbReference>
<name>A0A502DW89_9BURK</name>
<comment type="subcellular location">
    <subcellularLocation>
        <location evidence="1">Cell inner membrane</location>
    </subcellularLocation>
</comment>
<dbReference type="PANTHER" id="PTHR30606:SF10">
    <property type="entry name" value="PHOSPHATIDYLINOSITOL MANNOSIDE ACYLTRANSFERASE"/>
    <property type="match status" value="1"/>
</dbReference>
<dbReference type="GO" id="GO:0005886">
    <property type="term" value="C:plasma membrane"/>
    <property type="evidence" value="ECO:0007669"/>
    <property type="project" value="UniProtKB-SubCell"/>
</dbReference>
<dbReference type="PIRSF" id="PIRSF026649">
    <property type="entry name" value="MsbB"/>
    <property type="match status" value="1"/>
</dbReference>
<keyword evidence="2" id="KW-1003">Cell membrane</keyword>
<evidence type="ECO:0000256" key="3">
    <source>
        <dbReference type="ARBA" id="ARBA00022519"/>
    </source>
</evidence>
<accession>A0A502DW89</accession>
<reference evidence="7 8" key="1">
    <citation type="journal article" date="2019" name="Environ. Microbiol.">
        <title>Species interactions and distinct microbial communities in high Arctic permafrost affected cryosols are associated with the CH4 and CO2 gas fluxes.</title>
        <authorList>
            <person name="Altshuler I."/>
            <person name="Hamel J."/>
            <person name="Turney S."/>
            <person name="Magnuson E."/>
            <person name="Levesque R."/>
            <person name="Greer C."/>
            <person name="Whyte L.G."/>
        </authorList>
    </citation>
    <scope>NUCLEOTIDE SEQUENCE [LARGE SCALE GENOMIC DNA]</scope>
    <source>
        <strain evidence="7 8">S06.C</strain>
    </source>
</reference>
<dbReference type="EMBL" id="RCZI01000002">
    <property type="protein sequence ID" value="TPG28506.1"/>
    <property type="molecule type" value="Genomic_DNA"/>
</dbReference>
<evidence type="ECO:0000256" key="4">
    <source>
        <dbReference type="ARBA" id="ARBA00022679"/>
    </source>
</evidence>
<dbReference type="CDD" id="cd07984">
    <property type="entry name" value="LPLAT_LABLAT-like"/>
    <property type="match status" value="1"/>
</dbReference>
<evidence type="ECO:0000256" key="5">
    <source>
        <dbReference type="ARBA" id="ARBA00023136"/>
    </source>
</evidence>
<keyword evidence="3" id="KW-0997">Cell inner membrane</keyword>
<keyword evidence="6 7" id="KW-0012">Acyltransferase</keyword>
<dbReference type="NCBIfam" id="NF006487">
    <property type="entry name" value="PRK08905.1"/>
    <property type="match status" value="1"/>
</dbReference>
<evidence type="ECO:0000256" key="2">
    <source>
        <dbReference type="ARBA" id="ARBA00022475"/>
    </source>
</evidence>
<evidence type="ECO:0000313" key="7">
    <source>
        <dbReference type="EMBL" id="TPG28506.1"/>
    </source>
</evidence>
<dbReference type="Proteomes" id="UP000319212">
    <property type="component" value="Unassembled WGS sequence"/>
</dbReference>
<dbReference type="PANTHER" id="PTHR30606">
    <property type="entry name" value="LIPID A BIOSYNTHESIS LAUROYL ACYLTRANSFERASE"/>
    <property type="match status" value="1"/>
</dbReference>
<dbReference type="OrthoDB" id="8524027at2"/>
<dbReference type="GO" id="GO:0009247">
    <property type="term" value="P:glycolipid biosynthetic process"/>
    <property type="evidence" value="ECO:0007669"/>
    <property type="project" value="UniProtKB-ARBA"/>
</dbReference>
<dbReference type="InterPro" id="IPR004960">
    <property type="entry name" value="LipA_acyltrans"/>
</dbReference>
<dbReference type="AlphaFoldDB" id="A0A502DW89"/>